<reference evidence="6 7" key="1">
    <citation type="submission" date="2014-01" db="EMBL/GenBank/DDBJ databases">
        <title>Genome sequence determination for a cystic fibrosis isolate, Inquilinus limosus.</title>
        <authorList>
            <person name="Pino M."/>
            <person name="Di Conza J."/>
            <person name="Gutkind G."/>
        </authorList>
    </citation>
    <scope>NUCLEOTIDE SEQUENCE [LARGE SCALE GENOMIC DNA]</scope>
    <source>
        <strain evidence="6 7">MP06</strain>
    </source>
</reference>
<feature type="domain" description="Solute-binding protein family 3/N-terminal" evidence="5">
    <location>
        <begin position="31"/>
        <end position="259"/>
    </location>
</feature>
<feature type="signal peptide" evidence="4">
    <location>
        <begin position="1"/>
        <end position="23"/>
    </location>
</feature>
<evidence type="ECO:0000256" key="1">
    <source>
        <dbReference type="ARBA" id="ARBA00004418"/>
    </source>
</evidence>
<dbReference type="AlphaFoldDB" id="A0A0A0DCN0"/>
<evidence type="ECO:0000256" key="3">
    <source>
        <dbReference type="ARBA" id="ARBA00022729"/>
    </source>
</evidence>
<dbReference type="GO" id="GO:0042918">
    <property type="term" value="P:alkanesulfonate transmembrane transport"/>
    <property type="evidence" value="ECO:0007669"/>
    <property type="project" value="TreeGrafter"/>
</dbReference>
<gene>
    <name evidence="6" type="ORF">P409_02080</name>
</gene>
<evidence type="ECO:0000259" key="5">
    <source>
        <dbReference type="SMART" id="SM00062"/>
    </source>
</evidence>
<dbReference type="GO" id="GO:0016740">
    <property type="term" value="F:transferase activity"/>
    <property type="evidence" value="ECO:0007669"/>
    <property type="project" value="UniProtKB-KW"/>
</dbReference>
<dbReference type="PANTHER" id="PTHR30024:SF47">
    <property type="entry name" value="TAURINE-BINDING PERIPLASMIC PROTEIN"/>
    <property type="match status" value="1"/>
</dbReference>
<feature type="chain" id="PRO_5001968447" evidence="4">
    <location>
        <begin position="24"/>
        <end position="340"/>
    </location>
</feature>
<comment type="subcellular location">
    <subcellularLocation>
        <location evidence="1">Periplasm</location>
    </subcellularLocation>
</comment>
<dbReference type="InterPro" id="IPR001638">
    <property type="entry name" value="Solute-binding_3/MltF_N"/>
</dbReference>
<proteinExistence type="inferred from homology"/>
<dbReference type="SMART" id="SM00062">
    <property type="entry name" value="PBPb"/>
    <property type="match status" value="1"/>
</dbReference>
<evidence type="ECO:0000313" key="6">
    <source>
        <dbReference type="EMBL" id="KGM35844.1"/>
    </source>
</evidence>
<evidence type="ECO:0000256" key="2">
    <source>
        <dbReference type="ARBA" id="ARBA00010742"/>
    </source>
</evidence>
<comment type="similarity">
    <text evidence="2">Belongs to the bacterial solute-binding protein SsuA/TauA family.</text>
</comment>
<dbReference type="OrthoDB" id="9815602at2"/>
<evidence type="ECO:0000313" key="7">
    <source>
        <dbReference type="Proteomes" id="UP000029995"/>
    </source>
</evidence>
<comment type="caution">
    <text evidence="6">The sequence shown here is derived from an EMBL/GenBank/DDBJ whole genome shotgun (WGS) entry which is preliminary data.</text>
</comment>
<protein>
    <submittedName>
        <fullName evidence="6">Myristoyl transferase</fullName>
    </submittedName>
</protein>
<organism evidence="6 7">
    <name type="scientific">Inquilinus limosus MP06</name>
    <dbReference type="NCBI Taxonomy" id="1398085"/>
    <lineage>
        <taxon>Bacteria</taxon>
        <taxon>Pseudomonadati</taxon>
        <taxon>Pseudomonadota</taxon>
        <taxon>Alphaproteobacteria</taxon>
        <taxon>Rhodospirillales</taxon>
        <taxon>Rhodospirillaceae</taxon>
        <taxon>Inquilinus</taxon>
    </lineage>
</organism>
<dbReference type="SUPFAM" id="SSF53850">
    <property type="entry name" value="Periplasmic binding protein-like II"/>
    <property type="match status" value="1"/>
</dbReference>
<keyword evidence="3 4" id="KW-0732">Signal</keyword>
<evidence type="ECO:0000256" key="4">
    <source>
        <dbReference type="SAM" id="SignalP"/>
    </source>
</evidence>
<dbReference type="GO" id="GO:0042597">
    <property type="term" value="C:periplasmic space"/>
    <property type="evidence" value="ECO:0007669"/>
    <property type="project" value="UniProtKB-SubCell"/>
</dbReference>
<dbReference type="PANTHER" id="PTHR30024">
    <property type="entry name" value="ALIPHATIC SULFONATES-BINDING PROTEIN-RELATED"/>
    <property type="match status" value="1"/>
</dbReference>
<sequence>MKLGTTLALCAALVLSGPVVAVAQDHPEKSEVHIGAASVGMTYLPLLLAKQLGYFKDEGLDVTIAAFSGGSKALEALLGGSTDVVAGAYSNTLTMAAKGQTLVTFAAQVNCPAWIFGIAKKNEGKVHSVADLKGMRVGVSAPGSSTHMALNYILHKAGLQPEDVSIIGVGQAAGAVAAIRAGQIDALIVNDPSATILMDSGDLIPLAEMRTEAGNKAVFGSDYPESSLYTTKAFIDENPKTVQAVTNAIVRAERWIAQATPQQVADNVPPEYAGDDKALYAKAFENSRRCLSQTGTLSAEGAQTVRDVLTAFDPSIGSASIDLGATYDNSFAGKAAGRTP</sequence>
<dbReference type="Pfam" id="PF09084">
    <property type="entry name" value="NMT1"/>
    <property type="match status" value="1"/>
</dbReference>
<accession>A0A0A0DCN0</accession>
<dbReference type="InterPro" id="IPR015168">
    <property type="entry name" value="SsuA/THI5"/>
</dbReference>
<dbReference type="EMBL" id="JANX01000009">
    <property type="protein sequence ID" value="KGM35844.1"/>
    <property type="molecule type" value="Genomic_DNA"/>
</dbReference>
<keyword evidence="6" id="KW-0808">Transferase</keyword>
<dbReference type="Gene3D" id="3.40.190.10">
    <property type="entry name" value="Periplasmic binding protein-like II"/>
    <property type="match status" value="2"/>
</dbReference>
<dbReference type="RefSeq" id="WP_034831300.1">
    <property type="nucleotide sequence ID" value="NZ_JANX01000009.1"/>
</dbReference>
<dbReference type="Proteomes" id="UP000029995">
    <property type="component" value="Unassembled WGS sequence"/>
</dbReference>
<name>A0A0A0DCN0_9PROT</name>